<evidence type="ECO:0000259" key="9">
    <source>
        <dbReference type="PROSITE" id="PS50878"/>
    </source>
</evidence>
<proteinExistence type="predicted"/>
<dbReference type="GO" id="GO:0003676">
    <property type="term" value="F:nucleic acid binding"/>
    <property type="evidence" value="ECO:0007669"/>
    <property type="project" value="InterPro"/>
</dbReference>
<dbReference type="OrthoDB" id="1927778at2759"/>
<organism evidence="10 11">
    <name type="scientific">Mikania micrantha</name>
    <name type="common">bitter vine</name>
    <dbReference type="NCBI Taxonomy" id="192012"/>
    <lineage>
        <taxon>Eukaryota</taxon>
        <taxon>Viridiplantae</taxon>
        <taxon>Streptophyta</taxon>
        <taxon>Embryophyta</taxon>
        <taxon>Tracheophyta</taxon>
        <taxon>Spermatophyta</taxon>
        <taxon>Magnoliopsida</taxon>
        <taxon>eudicotyledons</taxon>
        <taxon>Gunneridae</taxon>
        <taxon>Pentapetalae</taxon>
        <taxon>asterids</taxon>
        <taxon>campanulids</taxon>
        <taxon>Asterales</taxon>
        <taxon>Asteraceae</taxon>
        <taxon>Asteroideae</taxon>
        <taxon>Heliantheae alliance</taxon>
        <taxon>Eupatorieae</taxon>
        <taxon>Mikania</taxon>
    </lineage>
</organism>
<protein>
    <recommendedName>
        <fullName evidence="9">Reverse transcriptase domain-containing protein</fullName>
    </recommendedName>
</protein>
<dbReference type="InterPro" id="IPR053134">
    <property type="entry name" value="RNA-dir_DNA_polymerase"/>
</dbReference>
<dbReference type="GO" id="GO:0006508">
    <property type="term" value="P:proteolysis"/>
    <property type="evidence" value="ECO:0007669"/>
    <property type="project" value="UniProtKB-KW"/>
</dbReference>
<evidence type="ECO:0000256" key="8">
    <source>
        <dbReference type="SAM" id="MobiDB-lite"/>
    </source>
</evidence>
<accession>A0A5N6PBK1</accession>
<evidence type="ECO:0000256" key="3">
    <source>
        <dbReference type="ARBA" id="ARBA00022695"/>
    </source>
</evidence>
<keyword evidence="5" id="KW-0255">Endonuclease</keyword>
<dbReference type="InterPro" id="IPR025724">
    <property type="entry name" value="GAG-pre-integrase_dom"/>
</dbReference>
<dbReference type="Pfam" id="PF13976">
    <property type="entry name" value="gag_pre-integrs"/>
    <property type="match status" value="1"/>
</dbReference>
<dbReference type="PROSITE" id="PS50878">
    <property type="entry name" value="RT_POL"/>
    <property type="match status" value="1"/>
</dbReference>
<gene>
    <name evidence="10" type="ORF">E3N88_09938</name>
</gene>
<sequence length="1114" mass="125403">MMLMFAAYSSPLFLIQGDTSRDLWLALEKAYAPTTFSRVSTIKTQLLQLKMKGDETSSAYLTRAKSLSDTLANIGHPMPETDLVLHVLAGLREEYNGLKSNLLTRQFPTAFTELHGLLADHDYMIHKSQPDVTLAQAFTAVSSSRNHTSAISPDTLQALQQLLSQVGLQTQPSTNYVQPPPHANYTNRSTSMRGRGVTGGTRSQFSWASTQNMVYGTCNRCGIGHIPSQCPNRDPSTIRSRQLTTNYAACRSQASTSAWLPDTGSSNHVSPDLSGLDNAEPYFGEDNLHDKSTRTILLMGPSDGGLYSFCLPKVCPINKVAFSTTRASSTTWHSRLGHPHPQLFRSMISKYCLPVSNNECISHYNACSIGKSSKLHLFPSIYKSSNVLDLVFCDNGVVERRHRHVVETGLTLLAHSHVPHRFWHFAFDTAVYLINRMPSRTTSRMSPFEQLFKRKPDLSFLRVFGCKCYPHLRPYNKHKMDFRSTSCVFLGYSTAHHGYRCFDPVTDRIYICRHVRFNESFFPFSSQPSAPTHVSSSDSPYVSSYPIPPDQAGNVTRYKARLVAKGFHQQLGIDYTETFSPVVKATTIRVVLSVAVTQRWSLRQLDVQNVFFLGDLKETVYMTQPQGFVDPNKPDHVCLLHKSLYGLKQAPRVWFQRLTTALQALGFQGSQTDPSLFVYSRHGTLLYMLIYVDDIILTGNNDHAIDTVVHNLSREFAIQDMGALSYFLGIEITRHGLDMILSQQKYIKDLLVRAGLSAAKPVPSPMSTSANLSLGDSPPLADPVKYRQMVGALQYATLSRPDITFAVNKVCQFMHSPTENHWSAVKRVTSGPQKSASFQHLTVENEDLSLVPEPIQPLISKFQTVFVEPTKLPPFRFLTHDINLLPNATPPNIRPYRYPYTQKIEIEAQVDQLLNSGFIQPSNSPFSSPVSLVKKKDNSWRMCVDYRALNKITIPDKYPIPNIDELLDELYGATVFSKLDLRLGYYQIRVNPRDVEKTAFRAHSGHFEFKVMPFGLTNAPSTFQSVMNDLFRPFLRRFILVFFDDILVYSPTMETHVFHLSQALELLHSNRYFAKLSKCCFVQSQVSFLGHVLTAEGVQVEGGKISSIQSWPTP</sequence>
<dbReference type="Pfam" id="PF14223">
    <property type="entry name" value="Retrotran_gag_2"/>
    <property type="match status" value="1"/>
</dbReference>
<keyword evidence="7" id="KW-0695">RNA-directed DNA polymerase</keyword>
<keyword evidence="6" id="KW-0378">Hydrolase</keyword>
<dbReference type="InterPro" id="IPR043128">
    <property type="entry name" value="Rev_trsase/Diguanyl_cyclase"/>
</dbReference>
<dbReference type="FunFam" id="3.10.10.10:FF:000007">
    <property type="entry name" value="Retrovirus-related Pol polyprotein from transposon 17.6-like Protein"/>
    <property type="match status" value="1"/>
</dbReference>
<evidence type="ECO:0000313" key="10">
    <source>
        <dbReference type="EMBL" id="KAD6118667.1"/>
    </source>
</evidence>
<keyword evidence="3" id="KW-0548">Nucleotidyltransferase</keyword>
<keyword evidence="4" id="KW-0540">Nuclease</keyword>
<evidence type="ECO:0000256" key="1">
    <source>
        <dbReference type="ARBA" id="ARBA00022670"/>
    </source>
</evidence>
<dbReference type="GO" id="GO:0003964">
    <property type="term" value="F:RNA-directed DNA polymerase activity"/>
    <property type="evidence" value="ECO:0007669"/>
    <property type="project" value="UniProtKB-KW"/>
</dbReference>
<dbReference type="InterPro" id="IPR013103">
    <property type="entry name" value="RVT_2"/>
</dbReference>
<dbReference type="PANTHER" id="PTHR24559:SF450">
    <property type="entry name" value="RNA-DIRECTED DNA POLYMERASE HOMOLOG"/>
    <property type="match status" value="1"/>
</dbReference>
<name>A0A5N6PBK1_9ASTR</name>
<dbReference type="InterPro" id="IPR000477">
    <property type="entry name" value="RT_dom"/>
</dbReference>
<dbReference type="CDD" id="cd01647">
    <property type="entry name" value="RT_LTR"/>
    <property type="match status" value="1"/>
</dbReference>
<dbReference type="PANTHER" id="PTHR24559">
    <property type="entry name" value="TRANSPOSON TY3-I GAG-POL POLYPROTEIN"/>
    <property type="match status" value="1"/>
</dbReference>
<dbReference type="InterPro" id="IPR012337">
    <property type="entry name" value="RNaseH-like_sf"/>
</dbReference>
<dbReference type="InterPro" id="IPR057670">
    <property type="entry name" value="SH3_retrovirus"/>
</dbReference>
<evidence type="ECO:0000256" key="4">
    <source>
        <dbReference type="ARBA" id="ARBA00022722"/>
    </source>
</evidence>
<evidence type="ECO:0000256" key="6">
    <source>
        <dbReference type="ARBA" id="ARBA00022801"/>
    </source>
</evidence>
<dbReference type="Pfam" id="PF25597">
    <property type="entry name" value="SH3_retrovirus"/>
    <property type="match status" value="1"/>
</dbReference>
<dbReference type="InterPro" id="IPR036397">
    <property type="entry name" value="RNaseH_sf"/>
</dbReference>
<evidence type="ECO:0000313" key="11">
    <source>
        <dbReference type="Proteomes" id="UP000326396"/>
    </source>
</evidence>
<keyword evidence="1" id="KW-0645">Protease</keyword>
<feature type="domain" description="Reverse transcriptase" evidence="9">
    <location>
        <begin position="914"/>
        <end position="1093"/>
    </location>
</feature>
<reference evidence="10 11" key="1">
    <citation type="submission" date="2019-05" db="EMBL/GenBank/DDBJ databases">
        <title>Mikania micrantha, genome provides insights into the molecular mechanism of rapid growth.</title>
        <authorList>
            <person name="Liu B."/>
        </authorList>
    </citation>
    <scope>NUCLEOTIDE SEQUENCE [LARGE SCALE GENOMIC DNA]</scope>
    <source>
        <strain evidence="10">NLD-2019</strain>
        <tissue evidence="10">Leaf</tissue>
    </source>
</reference>
<keyword evidence="2" id="KW-0808">Transferase</keyword>
<evidence type="ECO:0000256" key="7">
    <source>
        <dbReference type="ARBA" id="ARBA00022918"/>
    </source>
</evidence>
<dbReference type="Gene3D" id="3.30.420.10">
    <property type="entry name" value="Ribonuclease H-like superfamily/Ribonuclease H"/>
    <property type="match status" value="1"/>
</dbReference>
<dbReference type="GO" id="GO:0004519">
    <property type="term" value="F:endonuclease activity"/>
    <property type="evidence" value="ECO:0007669"/>
    <property type="project" value="UniProtKB-KW"/>
</dbReference>
<dbReference type="Proteomes" id="UP000326396">
    <property type="component" value="Linkage Group LG13"/>
</dbReference>
<evidence type="ECO:0000256" key="5">
    <source>
        <dbReference type="ARBA" id="ARBA00022759"/>
    </source>
</evidence>
<dbReference type="EMBL" id="SZYD01000005">
    <property type="protein sequence ID" value="KAD6118667.1"/>
    <property type="molecule type" value="Genomic_DNA"/>
</dbReference>
<dbReference type="GO" id="GO:0008233">
    <property type="term" value="F:peptidase activity"/>
    <property type="evidence" value="ECO:0007669"/>
    <property type="project" value="UniProtKB-KW"/>
</dbReference>
<dbReference type="SUPFAM" id="SSF53098">
    <property type="entry name" value="Ribonuclease H-like"/>
    <property type="match status" value="1"/>
</dbReference>
<feature type="region of interest" description="Disordered" evidence="8">
    <location>
        <begin position="171"/>
        <end position="202"/>
    </location>
</feature>
<dbReference type="Gene3D" id="3.10.10.10">
    <property type="entry name" value="HIV Type 1 Reverse Transcriptase, subunit A, domain 1"/>
    <property type="match status" value="1"/>
</dbReference>
<dbReference type="InterPro" id="IPR043502">
    <property type="entry name" value="DNA/RNA_pol_sf"/>
</dbReference>
<dbReference type="Pfam" id="PF07727">
    <property type="entry name" value="RVT_2"/>
    <property type="match status" value="1"/>
</dbReference>
<dbReference type="Gene3D" id="3.30.70.270">
    <property type="match status" value="1"/>
</dbReference>
<dbReference type="SUPFAM" id="SSF56672">
    <property type="entry name" value="DNA/RNA polymerases"/>
    <property type="match status" value="2"/>
</dbReference>
<keyword evidence="11" id="KW-1185">Reference proteome</keyword>
<evidence type="ECO:0000256" key="2">
    <source>
        <dbReference type="ARBA" id="ARBA00022679"/>
    </source>
</evidence>
<dbReference type="AlphaFoldDB" id="A0A5N6PBK1"/>
<comment type="caution">
    <text evidence="10">The sequence shown here is derived from an EMBL/GenBank/DDBJ whole genome shotgun (WGS) entry which is preliminary data.</text>
</comment>
<dbReference type="Pfam" id="PF00078">
    <property type="entry name" value="RVT_1"/>
    <property type="match status" value="1"/>
</dbReference>